<feature type="region of interest" description="Disordered" evidence="1">
    <location>
        <begin position="1"/>
        <end position="36"/>
    </location>
</feature>
<accession>A0A1Y2HVR6</accession>
<proteinExistence type="predicted"/>
<protein>
    <submittedName>
        <fullName evidence="2">Uncharacterized protein</fullName>
    </submittedName>
</protein>
<feature type="region of interest" description="Disordered" evidence="1">
    <location>
        <begin position="180"/>
        <end position="213"/>
    </location>
</feature>
<evidence type="ECO:0000313" key="2">
    <source>
        <dbReference type="EMBL" id="ORZ38706.1"/>
    </source>
</evidence>
<dbReference type="AlphaFoldDB" id="A0A1Y2HVR6"/>
<dbReference type="Proteomes" id="UP000193411">
    <property type="component" value="Unassembled WGS sequence"/>
</dbReference>
<gene>
    <name evidence="2" type="ORF">BCR44DRAFT_1427643</name>
</gene>
<comment type="caution">
    <text evidence="2">The sequence shown here is derived from an EMBL/GenBank/DDBJ whole genome shotgun (WGS) entry which is preliminary data.</text>
</comment>
<sequence length="247" mass="26237">MHATMTTDPQPTTSGTTAAPSAAAKPPSLAVPDTPTHTRDTAYLAALTTYTRSLTSASPATDNAPPSVATLLSLAAQAGYPSATADADLAADLSQVASQSPTPDVLDATYQLAFTPGMPATAHPGLMYLLLTLGFQVDDYATVLGSYCVDVKYRGLVKQVVGEIKDAPVATALLGGYREQPAAAEDKEEEKEAQAGQDKDEGAEEEQGKVHEHDRLYHVEMDVSEEAWQWSWDRVKQIPGLATFMQV</sequence>
<feature type="compositionally biased region" description="Basic and acidic residues" evidence="1">
    <location>
        <begin position="190"/>
        <end position="213"/>
    </location>
</feature>
<reference evidence="2 3" key="1">
    <citation type="submission" date="2016-07" db="EMBL/GenBank/DDBJ databases">
        <title>Pervasive Adenine N6-methylation of Active Genes in Fungi.</title>
        <authorList>
            <consortium name="DOE Joint Genome Institute"/>
            <person name="Mondo S.J."/>
            <person name="Dannebaum R.O."/>
            <person name="Kuo R.C."/>
            <person name="Labutti K."/>
            <person name="Haridas S."/>
            <person name="Kuo A."/>
            <person name="Salamov A."/>
            <person name="Ahrendt S.R."/>
            <person name="Lipzen A."/>
            <person name="Sullivan W."/>
            <person name="Andreopoulos W.B."/>
            <person name="Clum A."/>
            <person name="Lindquist E."/>
            <person name="Daum C."/>
            <person name="Ramamoorthy G.K."/>
            <person name="Gryganskyi A."/>
            <person name="Culley D."/>
            <person name="Magnuson J.K."/>
            <person name="James T.Y."/>
            <person name="O'Malley M.A."/>
            <person name="Stajich J.E."/>
            <person name="Spatafora J.W."/>
            <person name="Visel A."/>
            <person name="Grigoriev I.V."/>
        </authorList>
    </citation>
    <scope>NUCLEOTIDE SEQUENCE [LARGE SCALE GENOMIC DNA]</scope>
    <source>
        <strain evidence="2 3">PL171</strain>
    </source>
</reference>
<organism evidence="2 3">
    <name type="scientific">Catenaria anguillulae PL171</name>
    <dbReference type="NCBI Taxonomy" id="765915"/>
    <lineage>
        <taxon>Eukaryota</taxon>
        <taxon>Fungi</taxon>
        <taxon>Fungi incertae sedis</taxon>
        <taxon>Blastocladiomycota</taxon>
        <taxon>Blastocladiomycetes</taxon>
        <taxon>Blastocladiales</taxon>
        <taxon>Catenariaceae</taxon>
        <taxon>Catenaria</taxon>
    </lineage>
</organism>
<dbReference type="OrthoDB" id="5563604at2759"/>
<evidence type="ECO:0000256" key="1">
    <source>
        <dbReference type="SAM" id="MobiDB-lite"/>
    </source>
</evidence>
<evidence type="ECO:0000313" key="3">
    <source>
        <dbReference type="Proteomes" id="UP000193411"/>
    </source>
</evidence>
<keyword evidence="3" id="KW-1185">Reference proteome</keyword>
<feature type="compositionally biased region" description="Low complexity" evidence="1">
    <location>
        <begin position="1"/>
        <end position="32"/>
    </location>
</feature>
<name>A0A1Y2HVR6_9FUNG</name>
<dbReference type="EMBL" id="MCFL01000007">
    <property type="protein sequence ID" value="ORZ38706.1"/>
    <property type="molecule type" value="Genomic_DNA"/>
</dbReference>